<dbReference type="PANTHER" id="PTHR37489:SF1">
    <property type="entry name" value="DUF3500 DOMAIN-CONTAINING PROTEIN"/>
    <property type="match status" value="1"/>
</dbReference>
<comment type="caution">
    <text evidence="2">The sequence shown here is derived from an EMBL/GenBank/DDBJ whole genome shotgun (WGS) entry which is preliminary data.</text>
</comment>
<feature type="chain" id="PRO_5047203240" description="DUF3500 domain-containing protein" evidence="1">
    <location>
        <begin position="25"/>
        <end position="359"/>
    </location>
</feature>
<dbReference type="PANTHER" id="PTHR37489">
    <property type="entry name" value="DUF3500 DOMAIN-CONTAINING PROTEIN"/>
    <property type="match status" value="1"/>
</dbReference>
<sequence>MKKLLWCLSLALTTALTNDLAAFARPLPKPVPTPIDDRLAREMQAAVTTFLKTLSAEQRKETELPYADLARFDWNFTPRARKGITFKTMNAAQRKAAMAMVHVVLSQEGYSKAEQIIDLENVLRVVETRPANDTYRDPENYAFLVFGTPGKDPWGWRVEGHHLSLHFSSIGNQVTYTPSFMGSNPGTVMAEVPQKGKRILKAEQDMAFELLHSLDASQLSKANLGDKAPNEIFTSNTRKASLAKMEGIAMGELNAAQKATFKKLIMTYLQRYHVTLKNQQWAELEKNGLDKIHFAWLGDQQPEIGTGHGHYYRIHGPTFLIEFDNTQNGGNHIHSVVRDLTSDFGEDLLQAHYEAGHKK</sequence>
<evidence type="ECO:0000313" key="2">
    <source>
        <dbReference type="EMBL" id="GGN10959.1"/>
    </source>
</evidence>
<dbReference type="Pfam" id="PF12006">
    <property type="entry name" value="DUF3500"/>
    <property type="match status" value="1"/>
</dbReference>
<name>A0ABQ2IK66_9BACT</name>
<feature type="signal peptide" evidence="1">
    <location>
        <begin position="1"/>
        <end position="24"/>
    </location>
</feature>
<evidence type="ECO:0008006" key="4">
    <source>
        <dbReference type="Google" id="ProtNLM"/>
    </source>
</evidence>
<dbReference type="RefSeq" id="WP_229207996.1">
    <property type="nucleotide sequence ID" value="NZ_BMLI01000003.1"/>
</dbReference>
<keyword evidence="3" id="KW-1185">Reference proteome</keyword>
<organism evidence="2 3">
    <name type="scientific">Dyadobacter beijingensis</name>
    <dbReference type="NCBI Taxonomy" id="365489"/>
    <lineage>
        <taxon>Bacteria</taxon>
        <taxon>Pseudomonadati</taxon>
        <taxon>Bacteroidota</taxon>
        <taxon>Cytophagia</taxon>
        <taxon>Cytophagales</taxon>
        <taxon>Spirosomataceae</taxon>
        <taxon>Dyadobacter</taxon>
    </lineage>
</organism>
<evidence type="ECO:0000313" key="3">
    <source>
        <dbReference type="Proteomes" id="UP000632339"/>
    </source>
</evidence>
<proteinExistence type="predicted"/>
<evidence type="ECO:0000256" key="1">
    <source>
        <dbReference type="SAM" id="SignalP"/>
    </source>
</evidence>
<reference evidence="3" key="1">
    <citation type="journal article" date="2019" name="Int. J. Syst. Evol. Microbiol.">
        <title>The Global Catalogue of Microorganisms (GCM) 10K type strain sequencing project: providing services to taxonomists for standard genome sequencing and annotation.</title>
        <authorList>
            <consortium name="The Broad Institute Genomics Platform"/>
            <consortium name="The Broad Institute Genome Sequencing Center for Infectious Disease"/>
            <person name="Wu L."/>
            <person name="Ma J."/>
        </authorList>
    </citation>
    <scope>NUCLEOTIDE SEQUENCE [LARGE SCALE GENOMIC DNA]</scope>
    <source>
        <strain evidence="3">CGMCC 1.6375</strain>
    </source>
</reference>
<protein>
    <recommendedName>
        <fullName evidence="4">DUF3500 domain-containing protein</fullName>
    </recommendedName>
</protein>
<accession>A0ABQ2IK66</accession>
<dbReference type="InterPro" id="IPR021889">
    <property type="entry name" value="DUF3500"/>
</dbReference>
<dbReference type="EMBL" id="BMLI01000003">
    <property type="protein sequence ID" value="GGN10959.1"/>
    <property type="molecule type" value="Genomic_DNA"/>
</dbReference>
<keyword evidence="1" id="KW-0732">Signal</keyword>
<gene>
    <name evidence="2" type="ORF">GCM10010967_53560</name>
</gene>
<dbReference type="Proteomes" id="UP000632339">
    <property type="component" value="Unassembled WGS sequence"/>
</dbReference>